<evidence type="ECO:0000256" key="3">
    <source>
        <dbReference type="SAM" id="MobiDB-lite"/>
    </source>
</evidence>
<dbReference type="GO" id="GO:0031177">
    <property type="term" value="F:phosphopantetheine binding"/>
    <property type="evidence" value="ECO:0007669"/>
    <property type="project" value="TreeGrafter"/>
</dbReference>
<dbReference type="InterPro" id="IPR042099">
    <property type="entry name" value="ANL_N_sf"/>
</dbReference>
<accession>A0A3M7LVK4</accession>
<dbReference type="EMBL" id="KE747806">
    <property type="protein sequence ID" value="RMZ66251.1"/>
    <property type="molecule type" value="Genomic_DNA"/>
</dbReference>
<reference evidence="5 6" key="1">
    <citation type="journal article" date="2014" name="PLoS ONE">
        <title>De novo Genome Assembly of the Fungal Plant Pathogen Pyrenophora semeniperda.</title>
        <authorList>
            <person name="Soliai M.M."/>
            <person name="Meyer S.E."/>
            <person name="Udall J.A."/>
            <person name="Elzinga D.E."/>
            <person name="Hermansen R.A."/>
            <person name="Bodily P.M."/>
            <person name="Hart A.A."/>
            <person name="Coleman C.E."/>
        </authorList>
    </citation>
    <scope>NUCLEOTIDE SEQUENCE [LARGE SCALE GENOMIC DNA]</scope>
    <source>
        <strain evidence="5 6">CCB06</strain>
        <tissue evidence="5">Mycelium</tissue>
    </source>
</reference>
<evidence type="ECO:0000259" key="4">
    <source>
        <dbReference type="Pfam" id="PF00501"/>
    </source>
</evidence>
<dbReference type="Pfam" id="PF00501">
    <property type="entry name" value="AMP-binding"/>
    <property type="match status" value="1"/>
</dbReference>
<dbReference type="SUPFAM" id="SSF56801">
    <property type="entry name" value="Acetyl-CoA synthetase-like"/>
    <property type="match status" value="1"/>
</dbReference>
<proteinExistence type="predicted"/>
<dbReference type="Proteomes" id="UP000265663">
    <property type="component" value="Unassembled WGS sequence"/>
</dbReference>
<protein>
    <submittedName>
        <fullName evidence="5">Polyketide synthase</fullName>
    </submittedName>
</protein>
<dbReference type="InterPro" id="IPR000873">
    <property type="entry name" value="AMP-dep_synth/lig_dom"/>
</dbReference>
<keyword evidence="2" id="KW-0597">Phosphoprotein</keyword>
<feature type="compositionally biased region" description="Polar residues" evidence="3">
    <location>
        <begin position="17"/>
        <end position="31"/>
    </location>
</feature>
<dbReference type="Gene3D" id="3.40.50.12780">
    <property type="entry name" value="N-terminal domain of ligase-like"/>
    <property type="match status" value="1"/>
</dbReference>
<dbReference type="PANTHER" id="PTHR45527:SF1">
    <property type="entry name" value="FATTY ACID SYNTHASE"/>
    <property type="match status" value="1"/>
</dbReference>
<keyword evidence="6" id="KW-1185">Reference proteome</keyword>
<dbReference type="Gene3D" id="3.30.300.30">
    <property type="match status" value="1"/>
</dbReference>
<dbReference type="OrthoDB" id="4444247at2759"/>
<keyword evidence="1" id="KW-0596">Phosphopantetheine</keyword>
<dbReference type="GO" id="GO:0044550">
    <property type="term" value="P:secondary metabolite biosynthetic process"/>
    <property type="evidence" value="ECO:0007669"/>
    <property type="project" value="TreeGrafter"/>
</dbReference>
<dbReference type="GO" id="GO:0005737">
    <property type="term" value="C:cytoplasm"/>
    <property type="evidence" value="ECO:0007669"/>
    <property type="project" value="TreeGrafter"/>
</dbReference>
<evidence type="ECO:0000313" key="6">
    <source>
        <dbReference type="Proteomes" id="UP000265663"/>
    </source>
</evidence>
<evidence type="ECO:0000256" key="1">
    <source>
        <dbReference type="ARBA" id="ARBA00022450"/>
    </source>
</evidence>
<dbReference type="SUPFAM" id="SSF52777">
    <property type="entry name" value="CoA-dependent acyltransferases"/>
    <property type="match status" value="1"/>
</dbReference>
<feature type="compositionally biased region" description="Low complexity" evidence="3">
    <location>
        <begin position="75"/>
        <end position="84"/>
    </location>
</feature>
<dbReference type="GO" id="GO:0043041">
    <property type="term" value="P:amino acid activation for nonribosomal peptide biosynthetic process"/>
    <property type="evidence" value="ECO:0007669"/>
    <property type="project" value="TreeGrafter"/>
</dbReference>
<dbReference type="InterPro" id="IPR045851">
    <property type="entry name" value="AMP-bd_C_sf"/>
</dbReference>
<dbReference type="Gene3D" id="3.30.559.30">
    <property type="entry name" value="Nonribosomal peptide synthetase, condensation domain"/>
    <property type="match status" value="1"/>
</dbReference>
<evidence type="ECO:0000256" key="2">
    <source>
        <dbReference type="ARBA" id="ARBA00022553"/>
    </source>
</evidence>
<feature type="compositionally biased region" description="Basic and acidic residues" evidence="3">
    <location>
        <begin position="1"/>
        <end position="12"/>
    </location>
</feature>
<dbReference type="PANTHER" id="PTHR45527">
    <property type="entry name" value="NONRIBOSOMAL PEPTIDE SYNTHETASE"/>
    <property type="match status" value="1"/>
</dbReference>
<name>A0A3M7LVK4_9PLEO</name>
<organism evidence="5 6">
    <name type="scientific">Pyrenophora seminiperda CCB06</name>
    <dbReference type="NCBI Taxonomy" id="1302712"/>
    <lineage>
        <taxon>Eukaryota</taxon>
        <taxon>Fungi</taxon>
        <taxon>Dikarya</taxon>
        <taxon>Ascomycota</taxon>
        <taxon>Pezizomycotina</taxon>
        <taxon>Dothideomycetes</taxon>
        <taxon>Pleosporomycetidae</taxon>
        <taxon>Pleosporales</taxon>
        <taxon>Pleosporineae</taxon>
        <taxon>Pleosporaceae</taxon>
        <taxon>Pyrenophora</taxon>
    </lineage>
</organism>
<feature type="region of interest" description="Disordered" evidence="3">
    <location>
        <begin position="1"/>
        <end position="95"/>
    </location>
</feature>
<gene>
    <name evidence="5" type="ORF">GMOD_00005337</name>
</gene>
<dbReference type="AlphaFoldDB" id="A0A3M7LVK4"/>
<evidence type="ECO:0000313" key="5">
    <source>
        <dbReference type="EMBL" id="RMZ66251.1"/>
    </source>
</evidence>
<sequence length="886" mass="97103">MSDTYEGRDGQKKHPVQPSSPYQSAPDSTPSRPRHRIRLRDTKAFLAPPNRRLFASHSTTTTTITSSPPQGQTNASSSSAPTTPGMQHWKTQLLDGPPPTPVFPFASCGFRNPDDDDAPPSFHCYELPVSATLSLNVRFLCRAKKYEHIHVGLAALQVLLAQLMGTDDFVIGLGRVVGVQRDIMPVRFKGDLEYTSSQLLEQTVKTMQEAKMYLHEPVKVLLAELGLPRQTLLHRVTFDWLSGSQAATGGGGGGLDVYFEQAQDLVVLVREDDERNLVVVVALDQTSYDEEFAKVVAELYVRAMEQVAADGDVSIVEMDLFSKEDRDLNMARGTGPVVESTFTTILHRLHDVCLKMPDHIAAKEVHGCELTYAQLVQRAVAMSSKLKSHGVVVGTAVCVFGPPTVDLLCSIIAIWCAGGIHVPLDHRISLEENFSIARHCEMEFCVVSRPELTQYAHVLGFVHAFYCADMSLNKNLGIDECSASDLAVGLHAPTSDGTSKAVLLSHGNLATLISSVGCYFDEENLVVLQHSRWTSDLALFQILFALTSGGTLVLASELGDADIVKVMAKEKVGVTVATPSEYSAWFRKSRNILESCSAWKFAFNSRENLSSSVVRNFAALGNSNLELVNMYGATETSITCCMGFVDYKEYAADVQGKLIPVGHALPNYQIWIADPLGRALPPGWTGDIWVTGPGAIGSYPSFEVDSCKIQVHPDTGESCFWTSDWGFLNDQGVLFVVSRHSDESAALIRGHYVELGDIARAIVDKSMGRVAEAVVVLSKENEQDELHDGSHVHAFVTLSEATNTELLRHLQSVFQSLQLPTYMRPSCAVILKTMPRTVVGRIDRHALENIAAAEPEVVRVVQVTTLVPYTYTQVDCNTHPDRSMLP</sequence>
<feature type="domain" description="AMP-dependent synthetase/ligase" evidence="4">
    <location>
        <begin position="353"/>
        <end position="699"/>
    </location>
</feature>
<feature type="compositionally biased region" description="Low complexity" evidence="3">
    <location>
        <begin position="56"/>
        <end position="67"/>
    </location>
</feature>